<reference evidence="7" key="1">
    <citation type="journal article" date="2015" name="Nature">
        <title>Complex archaea that bridge the gap between prokaryotes and eukaryotes.</title>
        <authorList>
            <person name="Spang A."/>
            <person name="Saw J.H."/>
            <person name="Jorgensen S.L."/>
            <person name="Zaremba-Niedzwiedzka K."/>
            <person name="Martijn J."/>
            <person name="Lind A.E."/>
            <person name="van Eijk R."/>
            <person name="Schleper C."/>
            <person name="Guy L."/>
            <person name="Ettema T.J."/>
        </authorList>
    </citation>
    <scope>NUCLEOTIDE SEQUENCE</scope>
</reference>
<keyword evidence="5 6" id="KW-0472">Membrane</keyword>
<evidence type="ECO:0000256" key="4">
    <source>
        <dbReference type="ARBA" id="ARBA00022989"/>
    </source>
</evidence>
<dbReference type="EMBL" id="LAZR01058262">
    <property type="protein sequence ID" value="KKK70281.1"/>
    <property type="molecule type" value="Genomic_DNA"/>
</dbReference>
<name>A0A0F9ADI0_9ZZZZ</name>
<evidence type="ECO:0000256" key="3">
    <source>
        <dbReference type="ARBA" id="ARBA00022692"/>
    </source>
</evidence>
<feature type="transmembrane region" description="Helical" evidence="6">
    <location>
        <begin position="22"/>
        <end position="40"/>
    </location>
</feature>
<keyword evidence="2" id="KW-1003">Cell membrane</keyword>
<feature type="transmembrane region" description="Helical" evidence="6">
    <location>
        <begin position="69"/>
        <end position="87"/>
    </location>
</feature>
<comment type="subcellular location">
    <subcellularLocation>
        <location evidence="1">Cell membrane</location>
        <topology evidence="1">Multi-pass membrane protein</topology>
    </subcellularLocation>
</comment>
<dbReference type="GO" id="GO:0005886">
    <property type="term" value="C:plasma membrane"/>
    <property type="evidence" value="ECO:0007669"/>
    <property type="project" value="UniProtKB-SubCell"/>
</dbReference>
<dbReference type="GO" id="GO:0022857">
    <property type="term" value="F:transmembrane transporter activity"/>
    <property type="evidence" value="ECO:0007669"/>
    <property type="project" value="InterPro"/>
</dbReference>
<evidence type="ECO:0000256" key="1">
    <source>
        <dbReference type="ARBA" id="ARBA00004651"/>
    </source>
</evidence>
<gene>
    <name evidence="7" type="ORF">LCGC14_2925560</name>
</gene>
<dbReference type="PANTHER" id="PTHR43370">
    <property type="entry name" value="SUGAR ABC TRANSPORTER INTEGRAL MEMBRANE PROTEIN-RELATED"/>
    <property type="match status" value="1"/>
</dbReference>
<dbReference type="CDD" id="cd06580">
    <property type="entry name" value="TM_PBP1_transp_TpRbsC_like"/>
    <property type="match status" value="1"/>
</dbReference>
<evidence type="ECO:0000256" key="5">
    <source>
        <dbReference type="ARBA" id="ARBA00023136"/>
    </source>
</evidence>
<dbReference type="InterPro" id="IPR001851">
    <property type="entry name" value="ABC_transp_permease"/>
</dbReference>
<organism evidence="7">
    <name type="scientific">marine sediment metagenome</name>
    <dbReference type="NCBI Taxonomy" id="412755"/>
    <lineage>
        <taxon>unclassified sequences</taxon>
        <taxon>metagenomes</taxon>
        <taxon>ecological metagenomes</taxon>
    </lineage>
</organism>
<keyword evidence="4 6" id="KW-1133">Transmembrane helix</keyword>
<feature type="transmembrane region" description="Helical" evidence="6">
    <location>
        <begin position="93"/>
        <end position="114"/>
    </location>
</feature>
<evidence type="ECO:0000256" key="2">
    <source>
        <dbReference type="ARBA" id="ARBA00022475"/>
    </source>
</evidence>
<evidence type="ECO:0000313" key="7">
    <source>
        <dbReference type="EMBL" id="KKK70281.1"/>
    </source>
</evidence>
<dbReference type="PANTHER" id="PTHR43370:SF1">
    <property type="entry name" value="GUANOSINE ABC TRANSPORTER PERMEASE PROTEIN NUPQ"/>
    <property type="match status" value="1"/>
</dbReference>
<protein>
    <recommendedName>
        <fullName evidence="8">ABC transporter permease</fullName>
    </recommendedName>
</protein>
<feature type="transmembrane region" description="Helical" evidence="6">
    <location>
        <begin position="46"/>
        <end position="62"/>
    </location>
</feature>
<evidence type="ECO:0008006" key="8">
    <source>
        <dbReference type="Google" id="ProtNLM"/>
    </source>
</evidence>
<proteinExistence type="predicted"/>
<feature type="non-terminal residue" evidence="7">
    <location>
        <position position="1"/>
    </location>
</feature>
<accession>A0A0F9ADI0</accession>
<evidence type="ECO:0000256" key="6">
    <source>
        <dbReference type="SAM" id="Phobius"/>
    </source>
</evidence>
<sequence>ENPEACDAAGINVNLIRHLCDIFSGAMAGLAGAFISLGYIGLYDRGIAGGRGWIAIIVVIFSRWNPYKAILGSLIFGIGYSVAANLIGVGSGIPYYFLLIMPYLVALIVIVIFVGKTKSPSALTIPYWRK</sequence>
<keyword evidence="3 6" id="KW-0812">Transmembrane</keyword>
<comment type="caution">
    <text evidence="7">The sequence shown here is derived from an EMBL/GenBank/DDBJ whole genome shotgun (WGS) entry which is preliminary data.</text>
</comment>
<dbReference type="Pfam" id="PF02653">
    <property type="entry name" value="BPD_transp_2"/>
    <property type="match status" value="1"/>
</dbReference>
<dbReference type="AlphaFoldDB" id="A0A0F9ADI0"/>